<dbReference type="RefSeq" id="WP_020964451.1">
    <property type="nucleotide sequence ID" value="NC_022097.1"/>
</dbReference>
<keyword evidence="3" id="KW-1185">Reference proteome</keyword>
<evidence type="ECO:0000313" key="3">
    <source>
        <dbReference type="Proteomes" id="UP000015620"/>
    </source>
</evidence>
<dbReference type="InterPro" id="IPR041223">
    <property type="entry name" value="ApeA_NTD"/>
</dbReference>
<sequence>MRTNTNIKSTALFFLEGKSYSGILEVRQGSQILGKILTNNSLDKDDLTTGYFLNVVHVIIRENNILGTLFNCEIYNSCTSSYGLYEYTIVSSYLITGDRFDNEEEIKITKLSFINNDYSALIGNSLVKTVINTKENRTVIKIENETKSSINEFTNYRAYQESFHKRHNINRNEFKVHQTNALVYEFKTKLGIYDIRRFILQIELFFTLLFQHPSLNEEIIFFVTDDTGRESFRHIYFTRKKFNECKANLNQDIFPSSELISNIFRYIENWLLFVNKIPFIENYIVSYFTTNFIDQKVQGQLYLLNSIHPFFFGKTQVNKYSGLIEKVRQSSLDQVDKDEIMQMLAIRNGYGFRKMLIDLFDRYKQRITKEDINTLNSFRSSQAHGGSFSLEITEYIRFNKMLFNLLLRIVREVIEK</sequence>
<dbReference type="Proteomes" id="UP000015620">
    <property type="component" value="Chromosome"/>
</dbReference>
<feature type="domain" description="ApeA N-terminal" evidence="1">
    <location>
        <begin position="64"/>
        <end position="270"/>
    </location>
</feature>
<evidence type="ECO:0000313" key="2">
    <source>
        <dbReference type="EMBL" id="AGT43151.1"/>
    </source>
</evidence>
<name>S6A318_9SPIR</name>
<organism evidence="2 3">
    <name type="scientific">Treponema pedis str. T A4</name>
    <dbReference type="NCBI Taxonomy" id="1291379"/>
    <lineage>
        <taxon>Bacteria</taxon>
        <taxon>Pseudomonadati</taxon>
        <taxon>Spirochaetota</taxon>
        <taxon>Spirochaetia</taxon>
        <taxon>Spirochaetales</taxon>
        <taxon>Treponemataceae</taxon>
        <taxon>Treponema</taxon>
    </lineage>
</organism>
<dbReference type="KEGG" id="tped:TPE_0655"/>
<dbReference type="GeneID" id="301089335"/>
<protein>
    <recommendedName>
        <fullName evidence="1">ApeA N-terminal domain-containing protein</fullName>
    </recommendedName>
</protein>
<dbReference type="PATRIC" id="fig|1291379.3.peg.659"/>
<dbReference type="HOGENOM" id="CLU_660452_0_0_12"/>
<reference evidence="2 3" key="1">
    <citation type="journal article" date="2013" name="PLoS ONE">
        <title>Genome-Wide Relatedness of Treponema pedis, from Gingiva and Necrotic Skin Lesions of Pigs, with the Human Oral Pathogen Treponema denticola.</title>
        <authorList>
            <person name="Svartstrom O."/>
            <person name="Mushtaq M."/>
            <person name="Pringle M."/>
            <person name="Segerman B."/>
        </authorList>
    </citation>
    <scope>NUCLEOTIDE SEQUENCE [LARGE SCALE GENOMIC DNA]</scope>
    <source>
        <strain evidence="2">T A4</strain>
    </source>
</reference>
<gene>
    <name evidence="2" type="ORF">TPE_0655</name>
</gene>
<dbReference type="EMBL" id="CP004120">
    <property type="protein sequence ID" value="AGT43151.1"/>
    <property type="molecule type" value="Genomic_DNA"/>
</dbReference>
<dbReference type="Pfam" id="PF18862">
    <property type="entry name" value="ApeA_NTD1"/>
    <property type="match status" value="1"/>
</dbReference>
<dbReference type="AlphaFoldDB" id="S6A318"/>
<proteinExistence type="predicted"/>
<accession>S6A318</accession>
<evidence type="ECO:0000259" key="1">
    <source>
        <dbReference type="Pfam" id="PF18862"/>
    </source>
</evidence>